<dbReference type="InterPro" id="IPR009000">
    <property type="entry name" value="Transl_B-barrel_sf"/>
</dbReference>
<comment type="subcellular location">
    <subcellularLocation>
        <location evidence="5">Cytoplasm</location>
    </subcellularLocation>
</comment>
<proteinExistence type="inferred from homology"/>
<sequence>MDQILHTVGEIVNTHGIRGELKIVPHTDFAEERFAKGSKLVIVASNGAKTEVTVQSSRLNKKVYIILFKDFTNINEVEKFKGSLLKIDEKYQDDLEDDEYYYHEIIGCMVETEEGEQLGEIIEILSPGANDVWVINRPKNKQLLIPVIDDVVLEVDVANKKVIVSLMEGLLDE</sequence>
<dbReference type="PANTHER" id="PTHR33692:SF1">
    <property type="entry name" value="RIBOSOME MATURATION FACTOR RIMM"/>
    <property type="match status" value="1"/>
</dbReference>
<dbReference type="NCBIfam" id="TIGR02273">
    <property type="entry name" value="16S_RimM"/>
    <property type="match status" value="1"/>
</dbReference>
<evidence type="ECO:0000313" key="9">
    <source>
        <dbReference type="Proteomes" id="UP000295418"/>
    </source>
</evidence>
<dbReference type="Pfam" id="PF24986">
    <property type="entry name" value="PRC_RimM"/>
    <property type="match status" value="1"/>
</dbReference>
<dbReference type="RefSeq" id="WP_132416578.1">
    <property type="nucleotide sequence ID" value="NZ_SKFG01000002.1"/>
</dbReference>
<dbReference type="GO" id="GO:0006364">
    <property type="term" value="P:rRNA processing"/>
    <property type="evidence" value="ECO:0007669"/>
    <property type="project" value="UniProtKB-UniRule"/>
</dbReference>
<dbReference type="AlphaFoldDB" id="A0A4R4EKE6"/>
<evidence type="ECO:0000256" key="4">
    <source>
        <dbReference type="ARBA" id="ARBA00023186"/>
    </source>
</evidence>
<dbReference type="HAMAP" id="MF_00014">
    <property type="entry name" value="Ribosome_mat_RimM"/>
    <property type="match status" value="1"/>
</dbReference>
<dbReference type="EMBL" id="SKFG01000002">
    <property type="protein sequence ID" value="TCZ79933.1"/>
    <property type="molecule type" value="Genomic_DNA"/>
</dbReference>
<dbReference type="SUPFAM" id="SSF50447">
    <property type="entry name" value="Translation proteins"/>
    <property type="match status" value="1"/>
</dbReference>
<dbReference type="Gene3D" id="2.40.30.60">
    <property type="entry name" value="RimM"/>
    <property type="match status" value="1"/>
</dbReference>
<evidence type="ECO:0000256" key="5">
    <source>
        <dbReference type="HAMAP-Rule" id="MF_00014"/>
    </source>
</evidence>
<feature type="domain" description="Ribosome maturation factor RimM PRC barrel" evidence="7">
    <location>
        <begin position="103"/>
        <end position="170"/>
    </location>
</feature>
<keyword evidence="9" id="KW-1185">Reference proteome</keyword>
<reference evidence="8 9" key="1">
    <citation type="submission" date="2019-03" db="EMBL/GenBank/DDBJ databases">
        <authorList>
            <person name="Kim M.K.M."/>
        </authorList>
    </citation>
    <scope>NUCLEOTIDE SEQUENCE [LARGE SCALE GENOMIC DNA]</scope>
    <source>
        <strain evidence="8 9">18JY21-1</strain>
    </source>
</reference>
<dbReference type="InterPro" id="IPR056792">
    <property type="entry name" value="PRC_RimM"/>
</dbReference>
<dbReference type="Gene3D" id="2.30.30.240">
    <property type="entry name" value="PRC-barrel domain"/>
    <property type="match status" value="1"/>
</dbReference>
<dbReference type="GO" id="GO:0005840">
    <property type="term" value="C:ribosome"/>
    <property type="evidence" value="ECO:0007669"/>
    <property type="project" value="InterPro"/>
</dbReference>
<dbReference type="GO" id="GO:0043022">
    <property type="term" value="F:ribosome binding"/>
    <property type="evidence" value="ECO:0007669"/>
    <property type="project" value="InterPro"/>
</dbReference>
<dbReference type="SUPFAM" id="SSF50346">
    <property type="entry name" value="PRC-barrel domain"/>
    <property type="match status" value="1"/>
</dbReference>
<evidence type="ECO:0000256" key="1">
    <source>
        <dbReference type="ARBA" id="ARBA00022490"/>
    </source>
</evidence>
<feature type="domain" description="RimM N-terminal" evidence="6">
    <location>
        <begin position="7"/>
        <end position="89"/>
    </location>
</feature>
<comment type="subunit">
    <text evidence="5">Binds ribosomal protein uS19.</text>
</comment>
<evidence type="ECO:0000256" key="3">
    <source>
        <dbReference type="ARBA" id="ARBA00022552"/>
    </source>
</evidence>
<comment type="similarity">
    <text evidence="5">Belongs to the RimM family.</text>
</comment>
<dbReference type="Pfam" id="PF01782">
    <property type="entry name" value="RimM"/>
    <property type="match status" value="1"/>
</dbReference>
<comment type="function">
    <text evidence="5">An accessory protein needed during the final step in the assembly of 30S ribosomal subunit, possibly for assembly of the head region. Essential for efficient processing of 16S rRNA. May be needed both before and after RbfA during the maturation of 16S rRNA. It has affinity for free ribosomal 30S subunits but not for 70S ribosomes.</text>
</comment>
<protein>
    <recommendedName>
        <fullName evidence="5">Ribosome maturation factor RimM</fullName>
    </recommendedName>
</protein>
<keyword evidence="3 5" id="KW-0698">rRNA processing</keyword>
<keyword evidence="2 5" id="KW-0690">Ribosome biogenesis</keyword>
<dbReference type="PANTHER" id="PTHR33692">
    <property type="entry name" value="RIBOSOME MATURATION FACTOR RIMM"/>
    <property type="match status" value="1"/>
</dbReference>
<keyword evidence="1 5" id="KW-0963">Cytoplasm</keyword>
<evidence type="ECO:0000259" key="7">
    <source>
        <dbReference type="Pfam" id="PF24986"/>
    </source>
</evidence>
<dbReference type="Proteomes" id="UP000295418">
    <property type="component" value="Unassembled WGS sequence"/>
</dbReference>
<organism evidence="8 9">
    <name type="scientific">Paenibacillus albiflavus</name>
    <dbReference type="NCBI Taxonomy" id="2545760"/>
    <lineage>
        <taxon>Bacteria</taxon>
        <taxon>Bacillati</taxon>
        <taxon>Bacillota</taxon>
        <taxon>Bacilli</taxon>
        <taxon>Bacillales</taxon>
        <taxon>Paenibacillaceae</taxon>
        <taxon>Paenibacillus</taxon>
    </lineage>
</organism>
<dbReference type="InterPro" id="IPR002676">
    <property type="entry name" value="RimM_N"/>
</dbReference>
<comment type="caution">
    <text evidence="8">The sequence shown here is derived from an EMBL/GenBank/DDBJ whole genome shotgun (WGS) entry which is preliminary data.</text>
</comment>
<dbReference type="InterPro" id="IPR036976">
    <property type="entry name" value="RimM_N_sf"/>
</dbReference>
<evidence type="ECO:0000259" key="6">
    <source>
        <dbReference type="Pfam" id="PF01782"/>
    </source>
</evidence>
<comment type="domain">
    <text evidence="5">The PRC barrel domain binds ribosomal protein uS19.</text>
</comment>
<dbReference type="InterPro" id="IPR011961">
    <property type="entry name" value="RimM"/>
</dbReference>
<evidence type="ECO:0000256" key="2">
    <source>
        <dbReference type="ARBA" id="ARBA00022517"/>
    </source>
</evidence>
<keyword evidence="4 5" id="KW-0143">Chaperone</keyword>
<dbReference type="GO" id="GO:0005737">
    <property type="term" value="C:cytoplasm"/>
    <property type="evidence" value="ECO:0007669"/>
    <property type="project" value="UniProtKB-SubCell"/>
</dbReference>
<gene>
    <name evidence="5 8" type="primary">rimM</name>
    <name evidence="8" type="ORF">E0485_03440</name>
</gene>
<evidence type="ECO:0000313" key="8">
    <source>
        <dbReference type="EMBL" id="TCZ79933.1"/>
    </source>
</evidence>
<accession>A0A4R4EKE6</accession>
<name>A0A4R4EKE6_9BACL</name>
<dbReference type="InterPro" id="IPR011033">
    <property type="entry name" value="PRC_barrel-like_sf"/>
</dbReference>
<dbReference type="GO" id="GO:0042274">
    <property type="term" value="P:ribosomal small subunit biogenesis"/>
    <property type="evidence" value="ECO:0007669"/>
    <property type="project" value="UniProtKB-UniRule"/>
</dbReference>
<dbReference type="OrthoDB" id="9810331at2"/>